<dbReference type="OrthoDB" id="326501at2"/>
<accession>A0A2S2E465</accession>
<dbReference type="GO" id="GO:0016747">
    <property type="term" value="F:acyltransferase activity, transferring groups other than amino-acyl groups"/>
    <property type="evidence" value="ECO:0007669"/>
    <property type="project" value="InterPro"/>
</dbReference>
<evidence type="ECO:0000313" key="3">
    <source>
        <dbReference type="Proteomes" id="UP000245728"/>
    </source>
</evidence>
<dbReference type="Gene3D" id="3.40.630.30">
    <property type="match status" value="1"/>
</dbReference>
<sequence>MLFPATPEHLITMMPWFKTEAELKQWAGPRFRYPFDHRSFIEDTKLDRLNSQALMQGDALVGFGQFYERAGRCHLGRLVINPDCRGQGHIHTLVELMIQKAQSALSLPDVSLFVLPDNTTAIRAYQKQGFRFADYPGNDPVEGMVYMVKTAA</sequence>
<evidence type="ECO:0000259" key="1">
    <source>
        <dbReference type="PROSITE" id="PS51186"/>
    </source>
</evidence>
<dbReference type="Pfam" id="PF00583">
    <property type="entry name" value="Acetyltransf_1"/>
    <property type="match status" value="1"/>
</dbReference>
<dbReference type="InterPro" id="IPR000182">
    <property type="entry name" value="GNAT_dom"/>
</dbReference>
<dbReference type="EMBL" id="CP029347">
    <property type="protein sequence ID" value="AWL12441.1"/>
    <property type="molecule type" value="Genomic_DNA"/>
</dbReference>
<protein>
    <recommendedName>
        <fullName evidence="1">N-acetyltransferase domain-containing protein</fullName>
    </recommendedName>
</protein>
<reference evidence="2 3" key="1">
    <citation type="submission" date="2018-05" db="EMBL/GenBank/DDBJ databases">
        <title>Salinimonas sp. HMF8227 Genome sequencing and assembly.</title>
        <authorList>
            <person name="Kang H."/>
            <person name="Kang J."/>
            <person name="Cha I."/>
            <person name="Kim H."/>
            <person name="Joh K."/>
        </authorList>
    </citation>
    <scope>NUCLEOTIDE SEQUENCE [LARGE SCALE GENOMIC DNA]</scope>
    <source>
        <strain evidence="2 3">HMF8227</strain>
    </source>
</reference>
<dbReference type="InterPro" id="IPR016181">
    <property type="entry name" value="Acyl_CoA_acyltransferase"/>
</dbReference>
<proteinExistence type="predicted"/>
<evidence type="ECO:0000313" key="2">
    <source>
        <dbReference type="EMBL" id="AWL12441.1"/>
    </source>
</evidence>
<dbReference type="PROSITE" id="PS51186">
    <property type="entry name" value="GNAT"/>
    <property type="match status" value="1"/>
</dbReference>
<organism evidence="2 3">
    <name type="scientific">Saliniradius amylolyticus</name>
    <dbReference type="NCBI Taxonomy" id="2183582"/>
    <lineage>
        <taxon>Bacteria</taxon>
        <taxon>Pseudomonadati</taxon>
        <taxon>Pseudomonadota</taxon>
        <taxon>Gammaproteobacteria</taxon>
        <taxon>Alteromonadales</taxon>
        <taxon>Alteromonadaceae</taxon>
        <taxon>Saliniradius</taxon>
    </lineage>
</organism>
<dbReference type="Proteomes" id="UP000245728">
    <property type="component" value="Chromosome"/>
</dbReference>
<feature type="domain" description="N-acetyltransferase" evidence="1">
    <location>
        <begin position="1"/>
        <end position="152"/>
    </location>
</feature>
<keyword evidence="3" id="KW-1185">Reference proteome</keyword>
<name>A0A2S2E465_9ALTE</name>
<dbReference type="KEGG" id="salh:HMF8227_01971"/>
<gene>
    <name evidence="2" type="ORF">HMF8227_01971</name>
</gene>
<dbReference type="SUPFAM" id="SSF55729">
    <property type="entry name" value="Acyl-CoA N-acyltransferases (Nat)"/>
    <property type="match status" value="1"/>
</dbReference>
<dbReference type="AlphaFoldDB" id="A0A2S2E465"/>